<dbReference type="Pfam" id="PF11322">
    <property type="entry name" value="DUF3124"/>
    <property type="match status" value="1"/>
</dbReference>
<sequence length="80" mass="8870">MKTPLLLTLIAALPLALVDECSQPHQPESQSSDYFRPVDAKPENIVEGAVIYVPIYSHIYLGARSRRSFATTLSVRNTDP</sequence>
<dbReference type="AlphaFoldDB" id="X0WSB8"/>
<reference evidence="1" key="1">
    <citation type="journal article" date="2014" name="Front. Microbiol.">
        <title>High frequency of phylogenetically diverse reductive dehalogenase-homologous genes in deep subseafloor sedimentary metagenomes.</title>
        <authorList>
            <person name="Kawai M."/>
            <person name="Futagami T."/>
            <person name="Toyoda A."/>
            <person name="Takaki Y."/>
            <person name="Nishi S."/>
            <person name="Hori S."/>
            <person name="Arai W."/>
            <person name="Tsubouchi T."/>
            <person name="Morono Y."/>
            <person name="Uchiyama I."/>
            <person name="Ito T."/>
            <person name="Fujiyama A."/>
            <person name="Inagaki F."/>
            <person name="Takami H."/>
        </authorList>
    </citation>
    <scope>NUCLEOTIDE SEQUENCE</scope>
    <source>
        <strain evidence="1">Expedition CK06-06</strain>
    </source>
</reference>
<organism evidence="1">
    <name type="scientific">marine sediment metagenome</name>
    <dbReference type="NCBI Taxonomy" id="412755"/>
    <lineage>
        <taxon>unclassified sequences</taxon>
        <taxon>metagenomes</taxon>
        <taxon>ecological metagenomes</taxon>
    </lineage>
</organism>
<name>X0WSB8_9ZZZZ</name>
<evidence type="ECO:0000313" key="1">
    <source>
        <dbReference type="EMBL" id="GAG33555.1"/>
    </source>
</evidence>
<feature type="non-terminal residue" evidence="1">
    <location>
        <position position="80"/>
    </location>
</feature>
<protein>
    <submittedName>
        <fullName evidence="1">Uncharacterized protein</fullName>
    </submittedName>
</protein>
<dbReference type="InterPro" id="IPR021471">
    <property type="entry name" value="DUF3124"/>
</dbReference>
<dbReference type="EMBL" id="BARS01041559">
    <property type="protein sequence ID" value="GAG33555.1"/>
    <property type="molecule type" value="Genomic_DNA"/>
</dbReference>
<accession>X0WSB8</accession>
<proteinExistence type="predicted"/>
<comment type="caution">
    <text evidence="1">The sequence shown here is derived from an EMBL/GenBank/DDBJ whole genome shotgun (WGS) entry which is preliminary data.</text>
</comment>
<gene>
    <name evidence="1" type="ORF">S01H1_63189</name>
</gene>